<protein>
    <submittedName>
        <fullName evidence="1">Uncharacterized protein</fullName>
    </submittedName>
</protein>
<proteinExistence type="predicted"/>
<dbReference type="Proteomes" id="UP000269221">
    <property type="component" value="Unassembled WGS sequence"/>
</dbReference>
<organism evidence="1 2">
    <name type="scientific">Hirundo rustica rustica</name>
    <dbReference type="NCBI Taxonomy" id="333673"/>
    <lineage>
        <taxon>Eukaryota</taxon>
        <taxon>Metazoa</taxon>
        <taxon>Chordata</taxon>
        <taxon>Craniata</taxon>
        <taxon>Vertebrata</taxon>
        <taxon>Euteleostomi</taxon>
        <taxon>Archelosauria</taxon>
        <taxon>Archosauria</taxon>
        <taxon>Dinosauria</taxon>
        <taxon>Saurischia</taxon>
        <taxon>Theropoda</taxon>
        <taxon>Coelurosauria</taxon>
        <taxon>Aves</taxon>
        <taxon>Neognathae</taxon>
        <taxon>Neoaves</taxon>
        <taxon>Telluraves</taxon>
        <taxon>Australaves</taxon>
        <taxon>Passeriformes</taxon>
        <taxon>Sylvioidea</taxon>
        <taxon>Hirundinidae</taxon>
        <taxon>Hirundo</taxon>
    </lineage>
</organism>
<evidence type="ECO:0000313" key="2">
    <source>
        <dbReference type="Proteomes" id="UP000269221"/>
    </source>
</evidence>
<sequence length="119" mass="13616">MTSSVYKGRELDIVFLNSSKAFHSVSLDVFIAKPVRYGLDKRMIRADEHFGQRDAVIAASLCQERPHLGRLFHETADWEELKGKVATDILGMVDFTCFQCTFVIKSLSFRHLLDENSFD</sequence>
<name>A0A3M0JZ23_HIRRU</name>
<keyword evidence="2" id="KW-1185">Reference proteome</keyword>
<accession>A0A3M0JZ23</accession>
<reference evidence="1 2" key="1">
    <citation type="submission" date="2018-07" db="EMBL/GenBank/DDBJ databases">
        <title>A high quality draft genome assembly of the barn swallow (H. rustica rustica).</title>
        <authorList>
            <person name="Formenti G."/>
            <person name="Chiara M."/>
            <person name="Poveda L."/>
            <person name="Francoijs K.-J."/>
            <person name="Bonisoli-Alquati A."/>
            <person name="Canova L."/>
            <person name="Gianfranceschi L."/>
            <person name="Horner D.S."/>
            <person name="Saino N."/>
        </authorList>
    </citation>
    <scope>NUCLEOTIDE SEQUENCE [LARGE SCALE GENOMIC DNA]</scope>
    <source>
        <strain evidence="1">Chelidonia</strain>
        <tissue evidence="1">Blood</tissue>
    </source>
</reference>
<comment type="caution">
    <text evidence="1">The sequence shown here is derived from an EMBL/GenBank/DDBJ whole genome shotgun (WGS) entry which is preliminary data.</text>
</comment>
<evidence type="ECO:0000313" key="1">
    <source>
        <dbReference type="EMBL" id="RMC06179.1"/>
    </source>
</evidence>
<dbReference type="AlphaFoldDB" id="A0A3M0JZ23"/>
<gene>
    <name evidence="1" type="ORF">DUI87_15609</name>
</gene>
<dbReference type="EMBL" id="QRBI01000120">
    <property type="protein sequence ID" value="RMC06179.1"/>
    <property type="molecule type" value="Genomic_DNA"/>
</dbReference>